<evidence type="ECO:0000313" key="7">
    <source>
        <dbReference type="Proteomes" id="UP001255856"/>
    </source>
</evidence>
<evidence type="ECO:0000256" key="2">
    <source>
        <dbReference type="ARBA" id="ARBA00022679"/>
    </source>
</evidence>
<dbReference type="Proteomes" id="UP001255856">
    <property type="component" value="Unassembled WGS sequence"/>
</dbReference>
<dbReference type="Pfam" id="PF04577">
    <property type="entry name" value="Glyco_transf_61"/>
    <property type="match status" value="2"/>
</dbReference>
<feature type="chain" id="PRO_5042229140" description="Glycosyltransferase 61 catalytic domain-containing protein" evidence="4">
    <location>
        <begin position="34"/>
        <end position="932"/>
    </location>
</feature>
<dbReference type="InterPro" id="IPR007657">
    <property type="entry name" value="Glycosyltransferase_61"/>
</dbReference>
<feature type="signal peptide" evidence="4">
    <location>
        <begin position="1"/>
        <end position="33"/>
    </location>
</feature>
<gene>
    <name evidence="6" type="ORF">QBZ16_004243</name>
</gene>
<proteinExistence type="predicted"/>
<keyword evidence="3" id="KW-0325">Glycoprotein</keyword>
<comment type="caution">
    <text evidence="6">The sequence shown here is derived from an EMBL/GenBank/DDBJ whole genome shotgun (WGS) entry which is preliminary data.</text>
</comment>
<dbReference type="InterPro" id="IPR049625">
    <property type="entry name" value="Glyco_transf_61_cat"/>
</dbReference>
<accession>A0AAD9IGZ7</accession>
<reference evidence="6" key="1">
    <citation type="submission" date="2021-01" db="EMBL/GenBank/DDBJ databases">
        <authorList>
            <person name="Eckstrom K.M.E."/>
        </authorList>
    </citation>
    <scope>NUCLEOTIDE SEQUENCE</scope>
    <source>
        <strain evidence="6">UVCC 0001</strain>
    </source>
</reference>
<dbReference type="PROSITE" id="PS51257">
    <property type="entry name" value="PROKAR_LIPOPROTEIN"/>
    <property type="match status" value="1"/>
</dbReference>
<evidence type="ECO:0000256" key="1">
    <source>
        <dbReference type="ARBA" id="ARBA00022676"/>
    </source>
</evidence>
<evidence type="ECO:0000256" key="3">
    <source>
        <dbReference type="ARBA" id="ARBA00023180"/>
    </source>
</evidence>
<keyword evidence="1" id="KW-0328">Glycosyltransferase</keyword>
<evidence type="ECO:0000313" key="6">
    <source>
        <dbReference type="EMBL" id="KAK2077398.1"/>
    </source>
</evidence>
<protein>
    <recommendedName>
        <fullName evidence="5">Glycosyltransferase 61 catalytic domain-containing protein</fullName>
    </recommendedName>
</protein>
<evidence type="ECO:0000256" key="4">
    <source>
        <dbReference type="SAM" id="SignalP"/>
    </source>
</evidence>
<dbReference type="PANTHER" id="PTHR20961">
    <property type="entry name" value="GLYCOSYLTRANSFERASE"/>
    <property type="match status" value="1"/>
</dbReference>
<dbReference type="GO" id="GO:0016763">
    <property type="term" value="F:pentosyltransferase activity"/>
    <property type="evidence" value="ECO:0007669"/>
    <property type="project" value="UniProtKB-ARBA"/>
</dbReference>
<evidence type="ECO:0000259" key="5">
    <source>
        <dbReference type="Pfam" id="PF04577"/>
    </source>
</evidence>
<feature type="domain" description="Glycosyltransferase 61 catalytic" evidence="5">
    <location>
        <begin position="723"/>
        <end position="815"/>
    </location>
</feature>
<keyword evidence="7" id="KW-1185">Reference proteome</keyword>
<dbReference type="AlphaFoldDB" id="A0AAD9IGZ7"/>
<dbReference type="GO" id="GO:0005794">
    <property type="term" value="C:Golgi apparatus"/>
    <property type="evidence" value="ECO:0007669"/>
    <property type="project" value="UniProtKB-ARBA"/>
</dbReference>
<organism evidence="6 7">
    <name type="scientific">Prototheca wickerhamii</name>
    <dbReference type="NCBI Taxonomy" id="3111"/>
    <lineage>
        <taxon>Eukaryota</taxon>
        <taxon>Viridiplantae</taxon>
        <taxon>Chlorophyta</taxon>
        <taxon>core chlorophytes</taxon>
        <taxon>Trebouxiophyceae</taxon>
        <taxon>Chlorellales</taxon>
        <taxon>Chlorellaceae</taxon>
        <taxon>Prototheca</taxon>
    </lineage>
</organism>
<dbReference type="EMBL" id="JASFZW010000006">
    <property type="protein sequence ID" value="KAK2077398.1"/>
    <property type="molecule type" value="Genomic_DNA"/>
</dbReference>
<keyword evidence="2" id="KW-0808">Transferase</keyword>
<name>A0AAD9IGZ7_PROWI</name>
<feature type="domain" description="Glycosyltransferase 61 catalytic" evidence="5">
    <location>
        <begin position="124"/>
        <end position="356"/>
    </location>
</feature>
<sequence>MRMLKKWSSNLLVLGLLALVVLVACQFASGVQCFDPPPGEGAPEQRVCVFTNLLMYKGATYYVSEDGTAEVPPIKYAWLKKFDGDDMFNTHVVTPDTMPFAWNSSEVERIATAGLFHQQHYSNFYHMFSEVAPTMHRILCKYLGDCDYSASSGLRLFFVQDKREGMPGYVILDSLREIFRCLSPAPVLYKDDPSIANKARGGRVVEKQGAVLILERAVVGVSPEVRVFHNWETDLRNNWREPAREEMRVYRERVAACFGVPFTQRTAVGRPLRVLFINRHYEEGRNILNAAALAHKIRRLPEFRAFPGGAELEIRYLEGDQSLREQASLFWNASLLIWPHGATMSHVFFLPQGAQAIEVVPWVQRDKASLPEWVRAIRDAYGLRVRLYDVQNRERARSMFNQDKMLEYDEYRALGAEQKIALLERGECPAGVSDFLCPFWWNHWKVSVNFDWAQLEPLVKEAIGRLRAGWNEEPPLLPKKHSVVPFEWLTAPPPPATVPLSSFKCVHDDGAAERRFCVFHNIVLHGGQIYYIAEAGQASPPLPEIRIAWEEWLLDAGDPQDAGFVPRVPRAALEAGRAEVVARAALVHAVDTGNFYHLLSEVAATQFAAQCGVLGLCDAAARAGVQLFFIQPDPTRRYIMPYAPRAAFECLGGGAFRNMRVPPVSSQTILVRNAMVGIGPYMRAYEKQAYRKPYADPPARVMPAWRRLLAVCTRTDFDVAEAPTAPVRITLVNRPWSSGRSIVNLDEVAAWLRREWLPALPALRGRAAEVRVVPEVDAKTELVDQIPLFRDTSVLVYPHGATMAHAMFLPRHAAVLEVIPWPNVTEPHGWLTSIARQMELTELRLGLLVNQNRANMVLNWHGLAGDKVWAALPAQDKINMQEKGICPPNRESECFFDWLHWKSQLVLDKYELTAALTPLIAGVVDRAAGAAR</sequence>
<keyword evidence="4" id="KW-0732">Signal</keyword>